<dbReference type="PANTHER" id="PTHR33221">
    <property type="entry name" value="WINGED HELIX-TURN-HELIX TRANSCRIPTIONAL REGULATOR, RRF2 FAMILY"/>
    <property type="match status" value="1"/>
</dbReference>
<dbReference type="InParanoid" id="A0A5R8QHG9"/>
<dbReference type="SUPFAM" id="SSF46785">
    <property type="entry name" value="Winged helix' DNA-binding domain"/>
    <property type="match status" value="1"/>
</dbReference>
<dbReference type="RefSeq" id="WP_138190344.1">
    <property type="nucleotide sequence ID" value="NZ_VBWP01000002.1"/>
</dbReference>
<dbReference type="NCBIfam" id="TIGR00738">
    <property type="entry name" value="rrf2_super"/>
    <property type="match status" value="1"/>
</dbReference>
<dbReference type="PROSITE" id="PS01332">
    <property type="entry name" value="HTH_RRF2_1"/>
    <property type="match status" value="1"/>
</dbReference>
<protein>
    <submittedName>
        <fullName evidence="1">Rrf2 family transcriptional regulator</fullName>
    </submittedName>
</protein>
<dbReference type="InterPro" id="IPR036390">
    <property type="entry name" value="WH_DNA-bd_sf"/>
</dbReference>
<dbReference type="InterPro" id="IPR036388">
    <property type="entry name" value="WH-like_DNA-bd_sf"/>
</dbReference>
<comment type="caution">
    <text evidence="1">The sequence shown here is derived from an EMBL/GenBank/DDBJ whole genome shotgun (WGS) entry which is preliminary data.</text>
</comment>
<gene>
    <name evidence="1" type="ORF">FEZ08_03575</name>
</gene>
<dbReference type="Gene3D" id="1.10.10.10">
    <property type="entry name" value="Winged helix-like DNA-binding domain superfamily/Winged helix DNA-binding domain"/>
    <property type="match status" value="1"/>
</dbReference>
<dbReference type="CDD" id="cd00090">
    <property type="entry name" value="HTH_ARSR"/>
    <property type="match status" value="1"/>
</dbReference>
<name>A0A5R8QHG9_9FIRM</name>
<dbReference type="PROSITE" id="PS51197">
    <property type="entry name" value="HTH_RRF2_2"/>
    <property type="match status" value="1"/>
</dbReference>
<dbReference type="OrthoDB" id="9808360at2"/>
<dbReference type="AlphaFoldDB" id="A0A5R8QHG9"/>
<dbReference type="InterPro" id="IPR000944">
    <property type="entry name" value="Tscrpt_reg_Rrf2"/>
</dbReference>
<dbReference type="PANTHER" id="PTHR33221:SF9">
    <property type="entry name" value="RRF2 FAMILY PROTEIN"/>
    <property type="match status" value="1"/>
</dbReference>
<dbReference type="InterPro" id="IPR011991">
    <property type="entry name" value="ArsR-like_HTH"/>
</dbReference>
<evidence type="ECO:0000313" key="1">
    <source>
        <dbReference type="EMBL" id="TLG76707.1"/>
    </source>
</evidence>
<dbReference type="GO" id="GO:0005829">
    <property type="term" value="C:cytosol"/>
    <property type="evidence" value="ECO:0007669"/>
    <property type="project" value="TreeGrafter"/>
</dbReference>
<reference evidence="1 2" key="1">
    <citation type="submission" date="2019-05" db="EMBL/GenBank/DDBJ databases">
        <title>Culicoidintestinum kansasii gen. nov., sp. nov. from the gastrointestinal tract of the biting midge, Culicoides sonorensis.</title>
        <authorList>
            <person name="Neupane S."/>
            <person name="Ghosh A."/>
            <person name="Gunther S."/>
            <person name="Martin K."/>
            <person name="Zurek L."/>
        </authorList>
    </citation>
    <scope>NUCLEOTIDE SEQUENCE [LARGE SCALE GENOMIC DNA]</scope>
    <source>
        <strain evidence="1 2">CS-1</strain>
    </source>
</reference>
<dbReference type="GO" id="GO:0003700">
    <property type="term" value="F:DNA-binding transcription factor activity"/>
    <property type="evidence" value="ECO:0007669"/>
    <property type="project" value="TreeGrafter"/>
</dbReference>
<evidence type="ECO:0000313" key="2">
    <source>
        <dbReference type="Proteomes" id="UP000306912"/>
    </source>
</evidence>
<dbReference type="Proteomes" id="UP000306912">
    <property type="component" value="Unassembled WGS sequence"/>
</dbReference>
<keyword evidence="2" id="KW-1185">Reference proteome</keyword>
<sequence>MNFSKATTYALHTMLILARTDHEQKNHKIGVSDLAKQQNISPTYLSKILTKLTKAGLIDSSPGAQGGYSLRKSSTTITFLDIIQAIEGHIPLFSGCEDNCEIEKIMKDYESHMYTYLKDKTLADALE</sequence>
<proteinExistence type="predicted"/>
<accession>A0A5R8QHG9</accession>
<dbReference type="InterPro" id="IPR030489">
    <property type="entry name" value="TR_Rrf2-type_CS"/>
</dbReference>
<dbReference type="Pfam" id="PF02082">
    <property type="entry name" value="Rrf2"/>
    <property type="match status" value="1"/>
</dbReference>
<organism evidence="1 2">
    <name type="scientific">Culicoidibacter larvae</name>
    <dbReference type="NCBI Taxonomy" id="2579976"/>
    <lineage>
        <taxon>Bacteria</taxon>
        <taxon>Bacillati</taxon>
        <taxon>Bacillota</taxon>
        <taxon>Culicoidibacteria</taxon>
        <taxon>Culicoidibacterales</taxon>
        <taxon>Culicoidibacteraceae</taxon>
        <taxon>Culicoidibacter</taxon>
    </lineage>
</organism>
<dbReference type="EMBL" id="VBWP01000002">
    <property type="protein sequence ID" value="TLG76707.1"/>
    <property type="molecule type" value="Genomic_DNA"/>
</dbReference>